<accession>A0A931B664</accession>
<evidence type="ECO:0000256" key="1">
    <source>
        <dbReference type="SAM" id="MobiDB-lite"/>
    </source>
</evidence>
<dbReference type="EMBL" id="JADPRT010000006">
    <property type="protein sequence ID" value="MBF9069736.1"/>
    <property type="molecule type" value="Genomic_DNA"/>
</dbReference>
<protein>
    <recommendedName>
        <fullName evidence="4">SWIM-type domain-containing protein</fullName>
    </recommendedName>
</protein>
<feature type="compositionally biased region" description="Pro residues" evidence="1">
    <location>
        <begin position="179"/>
        <end position="189"/>
    </location>
</feature>
<organism evidence="2 3">
    <name type="scientific">Streptacidiphilus fuscans</name>
    <dbReference type="NCBI Taxonomy" id="2789292"/>
    <lineage>
        <taxon>Bacteria</taxon>
        <taxon>Bacillati</taxon>
        <taxon>Actinomycetota</taxon>
        <taxon>Actinomycetes</taxon>
        <taxon>Kitasatosporales</taxon>
        <taxon>Streptomycetaceae</taxon>
        <taxon>Streptacidiphilus</taxon>
    </lineage>
</organism>
<dbReference type="AlphaFoldDB" id="A0A931B664"/>
<comment type="caution">
    <text evidence="2">The sequence shown here is derived from an EMBL/GenBank/DDBJ whole genome shotgun (WGS) entry which is preliminary data.</text>
</comment>
<feature type="region of interest" description="Disordered" evidence="1">
    <location>
        <begin position="162"/>
        <end position="206"/>
    </location>
</feature>
<evidence type="ECO:0000313" key="3">
    <source>
        <dbReference type="Proteomes" id="UP000657385"/>
    </source>
</evidence>
<reference evidence="2" key="1">
    <citation type="submission" date="2020-11" db="EMBL/GenBank/DDBJ databases">
        <title>Isolation and identification of active actinomycetes.</title>
        <authorList>
            <person name="Yu B."/>
        </authorList>
    </citation>
    <scope>NUCLEOTIDE SEQUENCE</scope>
    <source>
        <strain evidence="2">NEAU-YB345</strain>
    </source>
</reference>
<keyword evidence="3" id="KW-1185">Reference proteome</keyword>
<dbReference type="RefSeq" id="WP_196194897.1">
    <property type="nucleotide sequence ID" value="NZ_JADPRT010000006.1"/>
</dbReference>
<dbReference type="Proteomes" id="UP000657385">
    <property type="component" value="Unassembled WGS sequence"/>
</dbReference>
<sequence length="222" mass="24455">MNALSWSRRFLARVESLGVGLLADQMREAGGSKQVRDVSVAPGAARARVGGVEVWADLLVFDAQQWEQAETALLPVRDRLLAGEVPPDVDALLARVGLPLLPAQAAELTLDCACGYDAGPCRHQAALLGAIALAFDHDPFLLLRWRGRDRARLTARLRREPRRVGPEPLSPGSFWTEPRPYPKPTPQPADPSLDQTPLDRLPPSLARTLRPLYQALIERDRE</sequence>
<dbReference type="PANTHER" id="PTHR38133">
    <property type="entry name" value="SLR1429 PROTEIN"/>
    <property type="match status" value="1"/>
</dbReference>
<evidence type="ECO:0008006" key="4">
    <source>
        <dbReference type="Google" id="ProtNLM"/>
    </source>
</evidence>
<evidence type="ECO:0000313" key="2">
    <source>
        <dbReference type="EMBL" id="MBF9069736.1"/>
    </source>
</evidence>
<name>A0A931B664_9ACTN</name>
<proteinExistence type="predicted"/>
<dbReference type="PANTHER" id="PTHR38133:SF1">
    <property type="entry name" value="SLR1429 PROTEIN"/>
    <property type="match status" value="1"/>
</dbReference>
<gene>
    <name evidence="2" type="ORF">I2501_17050</name>
</gene>